<dbReference type="PANTHER" id="PTHR12911:SF8">
    <property type="entry name" value="KLAROID PROTEIN-RELATED"/>
    <property type="match status" value="1"/>
</dbReference>
<keyword evidence="4" id="KW-0472">Membrane</keyword>
<dbReference type="Proteomes" id="UP001583177">
    <property type="component" value="Unassembled WGS sequence"/>
</dbReference>
<keyword evidence="2" id="KW-0812">Transmembrane</keyword>
<dbReference type="Gene3D" id="2.60.120.260">
    <property type="entry name" value="Galactose-binding domain-like"/>
    <property type="match status" value="1"/>
</dbReference>
<dbReference type="EMBL" id="JAWRVE010000120">
    <property type="protein sequence ID" value="KAL1856524.1"/>
    <property type="molecule type" value="Genomic_DNA"/>
</dbReference>
<dbReference type="PROSITE" id="PS51469">
    <property type="entry name" value="SUN"/>
    <property type="match status" value="1"/>
</dbReference>
<comment type="caution">
    <text evidence="7">The sequence shown here is derived from an EMBL/GenBank/DDBJ whole genome shotgun (WGS) entry which is preliminary data.</text>
</comment>
<dbReference type="InterPro" id="IPR045119">
    <property type="entry name" value="SUN1-5"/>
</dbReference>
<feature type="compositionally biased region" description="Basic and acidic residues" evidence="5">
    <location>
        <begin position="93"/>
        <end position="106"/>
    </location>
</feature>
<gene>
    <name evidence="7" type="ORF">Daus18300_010681</name>
</gene>
<evidence type="ECO:0000259" key="6">
    <source>
        <dbReference type="PROSITE" id="PS51469"/>
    </source>
</evidence>
<dbReference type="PANTHER" id="PTHR12911">
    <property type="entry name" value="SAD1/UNC-84-LIKE PROTEIN-RELATED"/>
    <property type="match status" value="1"/>
</dbReference>
<feature type="region of interest" description="Disordered" evidence="5">
    <location>
        <begin position="51"/>
        <end position="109"/>
    </location>
</feature>
<evidence type="ECO:0000313" key="7">
    <source>
        <dbReference type="EMBL" id="KAL1856524.1"/>
    </source>
</evidence>
<evidence type="ECO:0000256" key="2">
    <source>
        <dbReference type="ARBA" id="ARBA00022692"/>
    </source>
</evidence>
<proteinExistence type="predicted"/>
<feature type="compositionally biased region" description="Basic and acidic residues" evidence="5">
    <location>
        <begin position="51"/>
        <end position="80"/>
    </location>
</feature>
<dbReference type="InterPro" id="IPR012919">
    <property type="entry name" value="SUN_dom"/>
</dbReference>
<feature type="domain" description="SUN" evidence="6">
    <location>
        <begin position="423"/>
        <end position="635"/>
    </location>
</feature>
<keyword evidence="3" id="KW-1133">Transmembrane helix</keyword>
<evidence type="ECO:0000313" key="8">
    <source>
        <dbReference type="Proteomes" id="UP001583177"/>
    </source>
</evidence>
<reference evidence="7 8" key="1">
    <citation type="journal article" date="2024" name="IMA Fungus">
        <title>IMA Genome - F19 : A genome assembly and annotation guide to empower mycologists, including annotated draft genome sequences of Ceratocystis pirilliformis, Diaporthe australafricana, Fusarium ophioides, Paecilomyces lecythidis, and Sporothrix stenoceras.</title>
        <authorList>
            <person name="Aylward J."/>
            <person name="Wilson A.M."/>
            <person name="Visagie C.M."/>
            <person name="Spraker J."/>
            <person name="Barnes I."/>
            <person name="Buitendag C."/>
            <person name="Ceriani C."/>
            <person name="Del Mar Angel L."/>
            <person name="du Plessis D."/>
            <person name="Fuchs T."/>
            <person name="Gasser K."/>
            <person name="Kramer D."/>
            <person name="Li W."/>
            <person name="Munsamy K."/>
            <person name="Piso A."/>
            <person name="Price J.L."/>
            <person name="Sonnekus B."/>
            <person name="Thomas C."/>
            <person name="van der Nest A."/>
            <person name="van Dijk A."/>
            <person name="van Heerden A."/>
            <person name="van Vuuren N."/>
            <person name="Yilmaz N."/>
            <person name="Duong T.A."/>
            <person name="van der Merwe N.A."/>
            <person name="Wingfield M.J."/>
            <person name="Wingfield B.D."/>
        </authorList>
    </citation>
    <scope>NUCLEOTIDE SEQUENCE [LARGE SCALE GENOMIC DNA]</scope>
    <source>
        <strain evidence="7 8">CMW 18300</strain>
    </source>
</reference>
<evidence type="ECO:0000256" key="1">
    <source>
        <dbReference type="ARBA" id="ARBA00004370"/>
    </source>
</evidence>
<accession>A0ABR3W9D6</accession>
<evidence type="ECO:0000256" key="5">
    <source>
        <dbReference type="SAM" id="MobiDB-lite"/>
    </source>
</evidence>
<organism evidence="7 8">
    <name type="scientific">Diaporthe australafricana</name>
    <dbReference type="NCBI Taxonomy" id="127596"/>
    <lineage>
        <taxon>Eukaryota</taxon>
        <taxon>Fungi</taxon>
        <taxon>Dikarya</taxon>
        <taxon>Ascomycota</taxon>
        <taxon>Pezizomycotina</taxon>
        <taxon>Sordariomycetes</taxon>
        <taxon>Sordariomycetidae</taxon>
        <taxon>Diaporthales</taxon>
        <taxon>Diaporthaceae</taxon>
        <taxon>Diaporthe</taxon>
    </lineage>
</organism>
<sequence>MLGYPLLEDPVLDHRILVLGKRQALLLLVSTQAGTSQGAWRVVFKDRQGRRGRRDSKGYPDCPDCRDKRDHKVSLDHKGQMDNLDNSGSPGNQDHRAHRDNLDRRDSRGRRGNRNILQFIPWIVLHPFAVLTGNLDYADYRNTLHWTTLNQTKIKSDVNTLAEAVEQLRRILPELIKVDAGISSSEWKIHDDFWHALNEEMRKGGFMWNLLSIHKNDDGSHTISDAHWYAIKQRIQDEELFSSGRPVVGDDPLALSNEVMGYVDLSVSKSFQDWLTKNADAVRKAQGEGKDAPNPYYEDLYGAAEKAVAARLKDLGLEERVVTRDEFISKIQDEIRKLDNDVKAEMSHLNDRLTQALAIATEANISAQLGPGLSRTEVEDLVAEIIRRTVADAQLEALAKGSIKSHHTHKLLKQKNYFSNIRGAIVNPKRTSDTFDWRIQTARTSSWFPFSSDKVNPLFRLGGKHKGVPFAPSIALEQWKEDGECWCAGHKGDTHSVDLSIFTAEPIIPRYLVVEHIDRISTFDPDSMPKDIEFWIQPPSDKTARTLAEWSKKKWADAKPSSGSGWKLGTTGFVKVAQFDFDSGGEKGDIHVFKLPDELVDFGIETPQVLIRANTNYGAEDHTCFYRLRLYGRKLDEKTNDGATQ</sequence>
<name>A0ABR3W9D6_9PEZI</name>
<evidence type="ECO:0000256" key="4">
    <source>
        <dbReference type="ARBA" id="ARBA00023136"/>
    </source>
</evidence>
<comment type="subcellular location">
    <subcellularLocation>
        <location evidence="1">Membrane</location>
    </subcellularLocation>
</comment>
<evidence type="ECO:0000256" key="3">
    <source>
        <dbReference type="ARBA" id="ARBA00022989"/>
    </source>
</evidence>
<feature type="compositionally biased region" description="Polar residues" evidence="5">
    <location>
        <begin position="83"/>
        <end position="92"/>
    </location>
</feature>
<protein>
    <recommendedName>
        <fullName evidence="6">SUN domain-containing protein</fullName>
    </recommendedName>
</protein>
<keyword evidence="8" id="KW-1185">Reference proteome</keyword>